<gene>
    <name evidence="2" type="ORF">H9806_08455</name>
</gene>
<organism evidence="2 3">
    <name type="scientific">Candidatus Lactobacillus pullistercoris</name>
    <dbReference type="NCBI Taxonomy" id="2838636"/>
    <lineage>
        <taxon>Bacteria</taxon>
        <taxon>Bacillati</taxon>
        <taxon>Bacillota</taxon>
        <taxon>Bacilli</taxon>
        <taxon>Lactobacillales</taxon>
        <taxon>Lactobacillaceae</taxon>
        <taxon>Lactobacillus</taxon>
    </lineage>
</organism>
<dbReference type="Proteomes" id="UP000823844">
    <property type="component" value="Unassembled WGS sequence"/>
</dbReference>
<name>A0A9E2NUB5_9LACO</name>
<keyword evidence="1" id="KW-0812">Transmembrane</keyword>
<dbReference type="AlphaFoldDB" id="A0A9E2NUB5"/>
<evidence type="ECO:0000256" key="1">
    <source>
        <dbReference type="SAM" id="Phobius"/>
    </source>
</evidence>
<dbReference type="EMBL" id="JAHLFT010000108">
    <property type="protein sequence ID" value="MBU3829127.1"/>
    <property type="molecule type" value="Genomic_DNA"/>
</dbReference>
<evidence type="ECO:0000313" key="3">
    <source>
        <dbReference type="Proteomes" id="UP000823844"/>
    </source>
</evidence>
<reference evidence="2" key="1">
    <citation type="journal article" date="2021" name="PeerJ">
        <title>Extensive microbial diversity within the chicken gut microbiome revealed by metagenomics and culture.</title>
        <authorList>
            <person name="Gilroy R."/>
            <person name="Ravi A."/>
            <person name="Getino M."/>
            <person name="Pursley I."/>
            <person name="Horton D.L."/>
            <person name="Alikhan N.F."/>
            <person name="Baker D."/>
            <person name="Gharbi K."/>
            <person name="Hall N."/>
            <person name="Watson M."/>
            <person name="Adriaenssens E.M."/>
            <person name="Foster-Nyarko E."/>
            <person name="Jarju S."/>
            <person name="Secka A."/>
            <person name="Antonio M."/>
            <person name="Oren A."/>
            <person name="Chaudhuri R.R."/>
            <person name="La Ragione R."/>
            <person name="Hildebrand F."/>
            <person name="Pallen M.J."/>
        </authorList>
    </citation>
    <scope>NUCLEOTIDE SEQUENCE</scope>
    <source>
        <strain evidence="2">F6-686</strain>
    </source>
</reference>
<feature type="transmembrane region" description="Helical" evidence="1">
    <location>
        <begin position="77"/>
        <end position="98"/>
    </location>
</feature>
<evidence type="ECO:0000313" key="2">
    <source>
        <dbReference type="EMBL" id="MBU3829127.1"/>
    </source>
</evidence>
<proteinExistence type="predicted"/>
<feature type="transmembrane region" description="Helical" evidence="1">
    <location>
        <begin position="104"/>
        <end position="126"/>
    </location>
</feature>
<accession>A0A9E2NUB5</accession>
<keyword evidence="1" id="KW-0472">Membrane</keyword>
<keyword evidence="1" id="KW-1133">Transmembrane helix</keyword>
<protein>
    <submittedName>
        <fullName evidence="2">Uncharacterized protein</fullName>
    </submittedName>
</protein>
<comment type="caution">
    <text evidence="2">The sequence shown here is derived from an EMBL/GenBank/DDBJ whole genome shotgun (WGS) entry which is preliminary data.</text>
</comment>
<feature type="transmembrane region" description="Helical" evidence="1">
    <location>
        <begin position="12"/>
        <end position="32"/>
    </location>
</feature>
<reference evidence="2" key="2">
    <citation type="submission" date="2021-04" db="EMBL/GenBank/DDBJ databases">
        <authorList>
            <person name="Gilroy R."/>
        </authorList>
    </citation>
    <scope>NUCLEOTIDE SEQUENCE</scope>
    <source>
        <strain evidence="2">F6-686</strain>
    </source>
</reference>
<feature type="transmembrane region" description="Helical" evidence="1">
    <location>
        <begin position="52"/>
        <end position="70"/>
    </location>
</feature>
<sequence>MMRMKKRKNQTLKITWIMTAVYWVVGILILFWGKIDHFIVYQLKEVNSFYTLVMLIILILPLLFSILLSMKVRPPRLICNPIFCLTYLLILIAAGIAYNLQSIIGYFFPFIFFIFMAILAIFYAVIKTFRNKKSGRYYYFNGKDQVECISFWDVFKKYYVKGLTYGIVEGLLTVINN</sequence>